<name>A0AAW9GM91_BACTU</name>
<evidence type="ECO:0000313" key="3">
    <source>
        <dbReference type="Proteomes" id="UP001274571"/>
    </source>
</evidence>
<protein>
    <submittedName>
        <fullName evidence="2">Uncharacterized protein</fullName>
    </submittedName>
</protein>
<sequence>MPKHQFLNLHEGDCIYIYSGGNLEAQGRYISVVEDKNEWFLCWRKHNGNKVYTNLNNISVEMMNENTAYLQNSSATFARDYNNNYYNQSPHSQYTPSYEDNYNPSSNSQYTPSYEDNYNPSSNGQYTPSYEDNYNPSSN</sequence>
<comment type="caution">
    <text evidence="2">The sequence shown here is derived from an EMBL/GenBank/DDBJ whole genome shotgun (WGS) entry which is preliminary data.</text>
</comment>
<feature type="region of interest" description="Disordered" evidence="1">
    <location>
        <begin position="88"/>
        <end position="139"/>
    </location>
</feature>
<reference evidence="2" key="1">
    <citation type="submission" date="2023-11" db="EMBL/GenBank/DDBJ databases">
        <title>Genome Sequence of Bacillus thuringiensis stain BLB 30AF.</title>
        <authorList>
            <person name="Farhat A."/>
        </authorList>
    </citation>
    <scope>NUCLEOTIDE SEQUENCE</scope>
    <source>
        <strain evidence="2">BLB30AF</strain>
    </source>
</reference>
<proteinExistence type="predicted"/>
<evidence type="ECO:0000256" key="1">
    <source>
        <dbReference type="SAM" id="MobiDB-lite"/>
    </source>
</evidence>
<accession>A0AAW9GM91</accession>
<dbReference type="AlphaFoldDB" id="A0AAW9GM91"/>
<feature type="non-terminal residue" evidence="2">
    <location>
        <position position="139"/>
    </location>
</feature>
<organism evidence="2 3">
    <name type="scientific">Bacillus thuringiensis</name>
    <dbReference type="NCBI Taxonomy" id="1428"/>
    <lineage>
        <taxon>Bacteria</taxon>
        <taxon>Bacillati</taxon>
        <taxon>Bacillota</taxon>
        <taxon>Bacilli</taxon>
        <taxon>Bacillales</taxon>
        <taxon>Bacillaceae</taxon>
        <taxon>Bacillus</taxon>
        <taxon>Bacillus cereus group</taxon>
    </lineage>
</organism>
<dbReference type="Proteomes" id="UP001274571">
    <property type="component" value="Unassembled WGS sequence"/>
</dbReference>
<evidence type="ECO:0000313" key="2">
    <source>
        <dbReference type="EMBL" id="MDY0855433.1"/>
    </source>
</evidence>
<gene>
    <name evidence="2" type="ORF">SOH20_32195</name>
</gene>
<dbReference type="EMBL" id="JAXCMD010000026">
    <property type="protein sequence ID" value="MDY0855433.1"/>
    <property type="molecule type" value="Genomic_DNA"/>
</dbReference>